<evidence type="ECO:0000313" key="2">
    <source>
        <dbReference type="Proteomes" id="UP000266861"/>
    </source>
</evidence>
<reference evidence="1 2" key="1">
    <citation type="submission" date="2018-08" db="EMBL/GenBank/DDBJ databases">
        <title>Genome and evolution of the arbuscular mycorrhizal fungus Diversispora epigaea (formerly Glomus versiforme) and its bacterial endosymbionts.</title>
        <authorList>
            <person name="Sun X."/>
            <person name="Fei Z."/>
            <person name="Harrison M."/>
        </authorList>
    </citation>
    <scope>NUCLEOTIDE SEQUENCE [LARGE SCALE GENOMIC DNA]</scope>
    <source>
        <strain evidence="1 2">IT104</strain>
    </source>
</reference>
<dbReference type="AlphaFoldDB" id="A0A397GT76"/>
<sequence length="88" mass="9809">MDILLYLGVLHNADLSSVSPKLAMLDTNKNPFEWSIPSNSEENSPPSTYGHTANLYNDFMIIIFGKIKTIDQSEQNPDILEIPGSNQN</sequence>
<keyword evidence="2" id="KW-1185">Reference proteome</keyword>
<evidence type="ECO:0000313" key="1">
    <source>
        <dbReference type="EMBL" id="RHZ53469.1"/>
    </source>
</evidence>
<dbReference type="OrthoDB" id="432528at2759"/>
<protein>
    <submittedName>
        <fullName evidence="1">Uncharacterized protein</fullName>
    </submittedName>
</protein>
<dbReference type="Proteomes" id="UP000266861">
    <property type="component" value="Unassembled WGS sequence"/>
</dbReference>
<gene>
    <name evidence="1" type="ORF">Glove_441g10</name>
</gene>
<accession>A0A397GT76</accession>
<comment type="caution">
    <text evidence="1">The sequence shown here is derived from an EMBL/GenBank/DDBJ whole genome shotgun (WGS) entry which is preliminary data.</text>
</comment>
<proteinExistence type="predicted"/>
<dbReference type="EMBL" id="PQFF01000388">
    <property type="protein sequence ID" value="RHZ53469.1"/>
    <property type="molecule type" value="Genomic_DNA"/>
</dbReference>
<organism evidence="1 2">
    <name type="scientific">Diversispora epigaea</name>
    <dbReference type="NCBI Taxonomy" id="1348612"/>
    <lineage>
        <taxon>Eukaryota</taxon>
        <taxon>Fungi</taxon>
        <taxon>Fungi incertae sedis</taxon>
        <taxon>Mucoromycota</taxon>
        <taxon>Glomeromycotina</taxon>
        <taxon>Glomeromycetes</taxon>
        <taxon>Diversisporales</taxon>
        <taxon>Diversisporaceae</taxon>
        <taxon>Diversispora</taxon>
    </lineage>
</organism>
<name>A0A397GT76_9GLOM</name>